<name>A0A379ZT77_9GAMM</name>
<evidence type="ECO:0000313" key="2">
    <source>
        <dbReference type="Proteomes" id="UP000254069"/>
    </source>
</evidence>
<dbReference type="Pfam" id="PF18977">
    <property type="entry name" value="DUF5713"/>
    <property type="match status" value="1"/>
</dbReference>
<dbReference type="GeneID" id="93807221"/>
<dbReference type="KEGG" id="salg:BS332_06380"/>
<organism evidence="1 2">
    <name type="scientific">Shewanella algae</name>
    <dbReference type="NCBI Taxonomy" id="38313"/>
    <lineage>
        <taxon>Bacteria</taxon>
        <taxon>Pseudomonadati</taxon>
        <taxon>Pseudomonadota</taxon>
        <taxon>Gammaproteobacteria</taxon>
        <taxon>Alteromonadales</taxon>
        <taxon>Shewanellaceae</taxon>
        <taxon>Shewanella</taxon>
    </lineage>
</organism>
<dbReference type="InterPro" id="IPR043767">
    <property type="entry name" value="DUF5713"/>
</dbReference>
<evidence type="ECO:0000313" key="1">
    <source>
        <dbReference type="EMBL" id="SUI67098.1"/>
    </source>
</evidence>
<accession>A0A379ZT77</accession>
<dbReference type="EMBL" id="UGYO01000001">
    <property type="protein sequence ID" value="SUI67098.1"/>
    <property type="molecule type" value="Genomic_DNA"/>
</dbReference>
<dbReference type="AlphaFoldDB" id="A0A379ZT77"/>
<proteinExistence type="predicted"/>
<gene>
    <name evidence="1" type="ORF">NCTC10738_01849</name>
</gene>
<keyword evidence="2" id="KW-1185">Reference proteome</keyword>
<sequence>MSVTNPVIQQRQLLAPMYLDGYFPDFLVDKLKGVLLQLCSEIEALKPEDEGALLQLTHAATLAINELQDEFEANGSELETVARDCLADEFYIISRAYGFDSLDIEQAISPRDW</sequence>
<protein>
    <submittedName>
        <fullName evidence="1">Uncharacterized protein</fullName>
    </submittedName>
</protein>
<dbReference type="RefSeq" id="WP_025010624.1">
    <property type="nucleotide sequence ID" value="NZ_AP024609.1"/>
</dbReference>
<dbReference type="Proteomes" id="UP000254069">
    <property type="component" value="Unassembled WGS sequence"/>
</dbReference>
<reference evidence="1 2" key="1">
    <citation type="submission" date="2018-06" db="EMBL/GenBank/DDBJ databases">
        <authorList>
            <consortium name="Pathogen Informatics"/>
            <person name="Doyle S."/>
        </authorList>
    </citation>
    <scope>NUCLEOTIDE SEQUENCE [LARGE SCALE GENOMIC DNA]</scope>
    <source>
        <strain evidence="1 2">NCTC10738</strain>
    </source>
</reference>